<feature type="transmembrane region" description="Helical" evidence="1">
    <location>
        <begin position="37"/>
        <end position="55"/>
    </location>
</feature>
<dbReference type="RefSeq" id="WP_167695068.1">
    <property type="nucleotide sequence ID" value="NZ_CP118181.1"/>
</dbReference>
<dbReference type="AlphaFoldDB" id="A0A968GFP2"/>
<proteinExistence type="predicted"/>
<keyword evidence="3" id="KW-1185">Reference proteome</keyword>
<evidence type="ECO:0000313" key="2">
    <source>
        <dbReference type="EMBL" id="NIZ68956.1"/>
    </source>
</evidence>
<comment type="caution">
    <text evidence="2">The sequence shown here is derived from an EMBL/GenBank/DDBJ whole genome shotgun (WGS) entry which is preliminary data.</text>
</comment>
<keyword evidence="1" id="KW-0472">Membrane</keyword>
<evidence type="ECO:0000313" key="3">
    <source>
        <dbReference type="Proteomes" id="UP000778951"/>
    </source>
</evidence>
<organism evidence="2 3">
    <name type="scientific">Entomospira culicis</name>
    <dbReference type="NCBI Taxonomy" id="2719989"/>
    <lineage>
        <taxon>Bacteria</taxon>
        <taxon>Pseudomonadati</taxon>
        <taxon>Spirochaetota</taxon>
        <taxon>Spirochaetia</taxon>
        <taxon>Spirochaetales</taxon>
        <taxon>Spirochaetaceae</taxon>
        <taxon>Entomospira</taxon>
    </lineage>
</organism>
<sequence length="476" mass="56381">MPKLTTIHKRDLYAQLGNTHKISRRLFYQQPHAKKRAIIRVILLILLFGLIFPQITLPNSWTRRTIDRHYQRTMQAWERSSATEQENWSRWRKNRLKAWQDAELLREIVLVDYLELPRSRHIQDATATKSPQGVGRDSNITVNKWQDETPDVVQALVKRAESDLRNGLTHPKAYRAQRYIFGDVAIYGDMLHVDLTILYQDGSATSREQTITLYEPIKRYAYASPEERHRIQKQENQRSLIHAIFPILFFITLFLGWMIYQKRYAHRLKDMLAIDAQIRTGASLEIPQTTANAYFRWLKREIQLQQKLCDYLDDPQNRQHDASATHITGDRHSDARDSKMIRTWESEQPTLVQNMVIYAENHLLTNRHSREEEITLHYPALTALSSTRAKGIHERIDAFNQQFYLKLNKEETYHPKLYTFSAHHINEEANQLIIEFLLEYGIEAPNYRYYPQQRFTLYVDLYHLTMAKRYLALSVS</sequence>
<dbReference type="EMBL" id="JAATLM010000001">
    <property type="protein sequence ID" value="NIZ68956.1"/>
    <property type="molecule type" value="Genomic_DNA"/>
</dbReference>
<evidence type="ECO:0000256" key="1">
    <source>
        <dbReference type="SAM" id="Phobius"/>
    </source>
</evidence>
<protein>
    <submittedName>
        <fullName evidence="2">Uncharacterized protein</fullName>
    </submittedName>
</protein>
<keyword evidence="1" id="KW-1133">Transmembrane helix</keyword>
<feature type="transmembrane region" description="Helical" evidence="1">
    <location>
        <begin position="240"/>
        <end position="260"/>
    </location>
</feature>
<gene>
    <name evidence="2" type="ORF">HCT48_01820</name>
</gene>
<reference evidence="2" key="1">
    <citation type="submission" date="2020-03" db="EMBL/GenBank/DDBJ databases">
        <title>Spirochaetal bacteria isolated from arthropods constitute a novel genus Entomospira genus novum within the order Spirochaetales.</title>
        <authorList>
            <person name="Grana-Miraglia L."/>
            <person name="Sikutova S."/>
            <person name="Fingerle V."/>
            <person name="Sing A."/>
            <person name="Castillo-Ramirez S."/>
            <person name="Margos G."/>
            <person name="Rudolf I."/>
        </authorList>
    </citation>
    <scope>NUCLEOTIDE SEQUENCE</scope>
    <source>
        <strain evidence="2">BR149</strain>
    </source>
</reference>
<accession>A0A968GFP2</accession>
<keyword evidence="1" id="KW-0812">Transmembrane</keyword>
<dbReference type="Proteomes" id="UP000778951">
    <property type="component" value="Unassembled WGS sequence"/>
</dbReference>
<name>A0A968GFP2_9SPIO</name>